<evidence type="ECO:0000259" key="2">
    <source>
        <dbReference type="Pfam" id="PF03078"/>
    </source>
</evidence>
<dbReference type="AlphaFoldDB" id="A0A6D2JN05"/>
<evidence type="ECO:0000313" key="4">
    <source>
        <dbReference type="Proteomes" id="UP000467841"/>
    </source>
</evidence>
<protein>
    <recommendedName>
        <fullName evidence="2">Arabidopsis retrotransposon Orf1 C-terminal domain-containing protein</fullName>
    </recommendedName>
</protein>
<feature type="compositionally biased region" description="Basic and acidic residues" evidence="1">
    <location>
        <begin position="11"/>
        <end position="22"/>
    </location>
</feature>
<dbReference type="Pfam" id="PF03078">
    <property type="entry name" value="ATHILA"/>
    <property type="match status" value="1"/>
</dbReference>
<dbReference type="OrthoDB" id="1750933at2759"/>
<keyword evidence="4" id="KW-1185">Reference proteome</keyword>
<dbReference type="InterPro" id="IPR004312">
    <property type="entry name" value="ATHILA_Orf1_C"/>
</dbReference>
<organism evidence="3 4">
    <name type="scientific">Microthlaspi erraticum</name>
    <dbReference type="NCBI Taxonomy" id="1685480"/>
    <lineage>
        <taxon>Eukaryota</taxon>
        <taxon>Viridiplantae</taxon>
        <taxon>Streptophyta</taxon>
        <taxon>Embryophyta</taxon>
        <taxon>Tracheophyta</taxon>
        <taxon>Spermatophyta</taxon>
        <taxon>Magnoliopsida</taxon>
        <taxon>eudicotyledons</taxon>
        <taxon>Gunneridae</taxon>
        <taxon>Pentapetalae</taxon>
        <taxon>rosids</taxon>
        <taxon>malvids</taxon>
        <taxon>Brassicales</taxon>
        <taxon>Brassicaceae</taxon>
        <taxon>Coluteocarpeae</taxon>
        <taxon>Microthlaspi</taxon>
    </lineage>
</organism>
<proteinExistence type="predicted"/>
<sequence length="98" mass="11008">MGIKPILSHTSDGRKIRGDKSGTGKLMPFPYQLLTYKTTAYRTRFQRGRKLSVGGLITPILCAAGVNQDKKKATPVGWMDIKFCKTNTLIDHKELNRK</sequence>
<dbReference type="Proteomes" id="UP000467841">
    <property type="component" value="Unassembled WGS sequence"/>
</dbReference>
<reference evidence="3" key="1">
    <citation type="submission" date="2020-01" db="EMBL/GenBank/DDBJ databases">
        <authorList>
            <person name="Mishra B."/>
        </authorList>
    </citation>
    <scope>NUCLEOTIDE SEQUENCE [LARGE SCALE GENOMIC DNA]</scope>
</reference>
<name>A0A6D2JN05_9BRAS</name>
<feature type="domain" description="Arabidopsis retrotransposon Orf1 C-terminal" evidence="2">
    <location>
        <begin position="2"/>
        <end position="94"/>
    </location>
</feature>
<gene>
    <name evidence="3" type="ORF">MERR_LOCUS28563</name>
</gene>
<dbReference type="EMBL" id="CACVBM020001242">
    <property type="protein sequence ID" value="CAA7041328.1"/>
    <property type="molecule type" value="Genomic_DNA"/>
</dbReference>
<comment type="caution">
    <text evidence="3">The sequence shown here is derived from an EMBL/GenBank/DDBJ whole genome shotgun (WGS) entry which is preliminary data.</text>
</comment>
<feature type="region of interest" description="Disordered" evidence="1">
    <location>
        <begin position="1"/>
        <end position="23"/>
    </location>
</feature>
<accession>A0A6D2JN05</accession>
<evidence type="ECO:0000256" key="1">
    <source>
        <dbReference type="SAM" id="MobiDB-lite"/>
    </source>
</evidence>
<evidence type="ECO:0000313" key="3">
    <source>
        <dbReference type="EMBL" id="CAA7041328.1"/>
    </source>
</evidence>